<evidence type="ECO:0000256" key="6">
    <source>
        <dbReference type="ARBA" id="ARBA00023136"/>
    </source>
</evidence>
<keyword evidence="6 7" id="KW-0472">Membrane</keyword>
<dbReference type="Proteomes" id="UP000282818">
    <property type="component" value="Unassembled WGS sequence"/>
</dbReference>
<dbReference type="GO" id="GO:0043190">
    <property type="term" value="C:ATP-binding cassette (ABC) transporter complex"/>
    <property type="evidence" value="ECO:0007669"/>
    <property type="project" value="InterPro"/>
</dbReference>
<dbReference type="PANTHER" id="PTHR34857:SF2">
    <property type="entry name" value="SLL0384 PROTEIN"/>
    <property type="match status" value="1"/>
</dbReference>
<feature type="transmembrane region" description="Helical" evidence="7">
    <location>
        <begin position="241"/>
        <end position="259"/>
    </location>
</feature>
<keyword evidence="9" id="KW-1185">Reference proteome</keyword>
<dbReference type="EMBL" id="SACQ01000011">
    <property type="protein sequence ID" value="RVU29297.1"/>
    <property type="molecule type" value="Genomic_DNA"/>
</dbReference>
<reference evidence="8 9" key="1">
    <citation type="submission" date="2019-01" db="EMBL/GenBank/DDBJ databases">
        <authorList>
            <person name="Chen W.-M."/>
        </authorList>
    </citation>
    <scope>NUCLEOTIDE SEQUENCE [LARGE SCALE GENOMIC DNA]</scope>
    <source>
        <strain evidence="8 9">HPM-16</strain>
    </source>
</reference>
<feature type="transmembrane region" description="Helical" evidence="7">
    <location>
        <begin position="184"/>
        <end position="206"/>
    </location>
</feature>
<dbReference type="AlphaFoldDB" id="A0A437Q441"/>
<dbReference type="PANTHER" id="PTHR34857">
    <property type="entry name" value="SLL0384 PROTEIN"/>
    <property type="match status" value="1"/>
</dbReference>
<feature type="transmembrane region" description="Helical" evidence="7">
    <location>
        <begin position="33"/>
        <end position="66"/>
    </location>
</feature>
<name>A0A437Q441_9GAMM</name>
<keyword evidence="3" id="KW-1003">Cell membrane</keyword>
<evidence type="ECO:0000313" key="8">
    <source>
        <dbReference type="EMBL" id="RVU29297.1"/>
    </source>
</evidence>
<dbReference type="GO" id="GO:0006824">
    <property type="term" value="P:cobalt ion transport"/>
    <property type="evidence" value="ECO:0007669"/>
    <property type="project" value="InterPro"/>
</dbReference>
<organism evidence="8 9">
    <name type="scientific">Neptunomonas marina</name>
    <dbReference type="NCBI Taxonomy" id="1815562"/>
    <lineage>
        <taxon>Bacteria</taxon>
        <taxon>Pseudomonadati</taxon>
        <taxon>Pseudomonadota</taxon>
        <taxon>Gammaproteobacteria</taxon>
        <taxon>Oceanospirillales</taxon>
        <taxon>Oceanospirillaceae</taxon>
        <taxon>Neptunomonas</taxon>
    </lineage>
</organism>
<evidence type="ECO:0000313" key="9">
    <source>
        <dbReference type="Proteomes" id="UP000282818"/>
    </source>
</evidence>
<feature type="transmembrane region" description="Helical" evidence="7">
    <location>
        <begin position="73"/>
        <end position="93"/>
    </location>
</feature>
<dbReference type="NCBIfam" id="TIGR02454">
    <property type="entry name" value="ECF_T_CbiQ"/>
    <property type="match status" value="1"/>
</dbReference>
<gene>
    <name evidence="8" type="primary">cbiQ</name>
    <name evidence="8" type="ORF">EOE65_16865</name>
</gene>
<evidence type="ECO:0000256" key="3">
    <source>
        <dbReference type="ARBA" id="ARBA00022475"/>
    </source>
</evidence>
<dbReference type="InterPro" id="IPR003339">
    <property type="entry name" value="ABC/ECF_trnsptr_transmembrane"/>
</dbReference>
<evidence type="ECO:0000256" key="4">
    <source>
        <dbReference type="ARBA" id="ARBA00022692"/>
    </source>
</evidence>
<evidence type="ECO:0000256" key="7">
    <source>
        <dbReference type="SAM" id="Phobius"/>
    </source>
</evidence>
<accession>A0A437Q441</accession>
<evidence type="ECO:0000256" key="5">
    <source>
        <dbReference type="ARBA" id="ARBA00022989"/>
    </source>
</evidence>
<dbReference type="InterPro" id="IPR051611">
    <property type="entry name" value="ECF_transporter_component"/>
</dbReference>
<evidence type="ECO:0000256" key="1">
    <source>
        <dbReference type="ARBA" id="ARBA00004651"/>
    </source>
</evidence>
<feature type="transmembrane region" description="Helical" evidence="7">
    <location>
        <begin position="113"/>
        <end position="134"/>
    </location>
</feature>
<comment type="similarity">
    <text evidence="2">Belongs to the CbiQ family.</text>
</comment>
<dbReference type="InterPro" id="IPR012809">
    <property type="entry name" value="ECF_CbiQ"/>
</dbReference>
<dbReference type="CDD" id="cd16914">
    <property type="entry name" value="EcfT"/>
    <property type="match status" value="1"/>
</dbReference>
<keyword evidence="5 7" id="KW-1133">Transmembrane helix</keyword>
<dbReference type="RefSeq" id="WP_127695908.1">
    <property type="nucleotide sequence ID" value="NZ_SACQ01000011.1"/>
</dbReference>
<keyword evidence="4 7" id="KW-0812">Transmembrane</keyword>
<comment type="caution">
    <text evidence="8">The sequence shown here is derived from an EMBL/GenBank/DDBJ whole genome shotgun (WGS) entry which is preliminary data.</text>
</comment>
<sequence>MSAPLEHSGFSWRGQALRHGSSRLDRIEPRARILALASFAFVAVLSQSLSVLVMALLMSISLAVVARLDIKRVWRRILAVDLFILLLLISLPFTTPGEPVFEWRQFSASEEGLIHALQIGLKANAVLLAGLTLLGTLSANQLGTGLAGLRVPEKIVHLMLFSVRYMDVIGRELKKMRRAMRARGFVACTNWHTWRATGYLIGMLFVRSLDRAERVHKAMKCRGFDGRFFLLPTPPWQTRDSYFLGVWLLALAALCLGGLQ</sequence>
<proteinExistence type="inferred from homology"/>
<protein>
    <submittedName>
        <fullName evidence="8">Cobalt ECF transporter T component CbiQ</fullName>
    </submittedName>
</protein>
<comment type="subcellular location">
    <subcellularLocation>
        <location evidence="1">Cell membrane</location>
        <topology evidence="1">Multi-pass membrane protein</topology>
    </subcellularLocation>
</comment>
<evidence type="ECO:0000256" key="2">
    <source>
        <dbReference type="ARBA" id="ARBA00008564"/>
    </source>
</evidence>
<dbReference type="Pfam" id="PF02361">
    <property type="entry name" value="CbiQ"/>
    <property type="match status" value="1"/>
</dbReference>